<reference evidence="10 11" key="1">
    <citation type="submission" date="2018-03" db="EMBL/GenBank/DDBJ databases">
        <authorList>
            <person name="Keele B.F."/>
        </authorList>
    </citation>
    <scope>NUCLEOTIDE SEQUENCE [LARGE SCALE GENOMIC DNA]</scope>
    <source>
        <strain evidence="10 11">YL28-9</strain>
    </source>
</reference>
<dbReference type="InterPro" id="IPR039426">
    <property type="entry name" value="TonB-dep_rcpt-like"/>
</dbReference>
<dbReference type="NCBIfam" id="TIGR04056">
    <property type="entry name" value="OMP_RagA_SusC"/>
    <property type="match status" value="1"/>
</dbReference>
<proteinExistence type="inferred from homology"/>
<evidence type="ECO:0000256" key="3">
    <source>
        <dbReference type="ARBA" id="ARBA00022452"/>
    </source>
</evidence>
<dbReference type="GO" id="GO:0009279">
    <property type="term" value="C:cell outer membrane"/>
    <property type="evidence" value="ECO:0007669"/>
    <property type="project" value="UniProtKB-SubCell"/>
</dbReference>
<dbReference type="AlphaFoldDB" id="A0A2T3HN46"/>
<evidence type="ECO:0000256" key="6">
    <source>
        <dbReference type="ARBA" id="ARBA00023237"/>
    </source>
</evidence>
<dbReference type="NCBIfam" id="TIGR04057">
    <property type="entry name" value="SusC_RagA_signa"/>
    <property type="match status" value="1"/>
</dbReference>
<evidence type="ECO:0000256" key="7">
    <source>
        <dbReference type="PROSITE-ProRule" id="PRU01360"/>
    </source>
</evidence>
<dbReference type="EMBL" id="PYLS01000005">
    <property type="protein sequence ID" value="PST83882.1"/>
    <property type="molecule type" value="Genomic_DNA"/>
</dbReference>
<dbReference type="OrthoDB" id="9768177at2"/>
<keyword evidence="4 7" id="KW-0812">Transmembrane</keyword>
<feature type="region of interest" description="Disordered" evidence="8">
    <location>
        <begin position="22"/>
        <end position="44"/>
    </location>
</feature>
<dbReference type="InterPro" id="IPR012910">
    <property type="entry name" value="Plug_dom"/>
</dbReference>
<dbReference type="InterPro" id="IPR023996">
    <property type="entry name" value="TonB-dep_OMP_SusC/RagA"/>
</dbReference>
<evidence type="ECO:0000259" key="9">
    <source>
        <dbReference type="Pfam" id="PF07715"/>
    </source>
</evidence>
<comment type="similarity">
    <text evidence="7">Belongs to the TonB-dependent receptor family.</text>
</comment>
<sequence>MDYTQQGNTIVVFKKADDAKREQSSVQQKSIRGKVTDRRGEPLEGVSVKVKGGNASASTKNDGSYTIEAADGNAILVFSYVGYLTEEVAAAGKSRIDLQLRETATDLNEVLVIGYGSVRKKDLTGAVGDVNVAQLAKAPVASFDQALAGRIAGVQVSSMEDGQPGSGMNIVIRGSNSLTQSNAPLYVVDGFPMENLQTAGINPDDIQSINILKDASATAIYGARAANGVIVIETKKGKTGKPVISLNASLGTETTPKMMDLLDPHEFVKYEFERYGTGPDQLGYFLNGKTVDSYRETPGIDWQRELFRTGLTQIHNVAMRGGTDQTKYAISGSVYNSDGVVANSGFDRYQARISVDQTVSKKLKTGINVNFSNQLTYGQVLGRTSATSSTTISGFLLYSVWGYRPVTGSEADNLSLEDQLLDSGVDPASDFRINPIISAENTLRQRKINNLTANAYAAYDFTKHLTLKITGGLNGYISRNEEFYNSKTVRGTPLRVNNINGINGSVNNGQHLDWLNENTLTWSKSLGGGHRLEALGGVTLQGARNTANGFSAILVPNESLGIAGLSQGTPLETISNASENRMASFISRVNYNYKSRYLLTATMRADGSSKFSPGRRWGYFPSAAFAWRMSQESFLKKIPAISDAKLRVSYGVTGNNRVSDFAYLAAIDLNDLASYSFNNQRLYGLNITRLGNPELRWESTAQVDAGYDLSLFKDRVSLVVDWYRKTTYDLLLNAQLPYTTGFSNSFKNIGKIRNEGWEFTLNTINVHTPKFSWESNFNISFNRNKIMSLAENQPNLLSNIRSFVSRMAEEPLYIAEIGKPAAMFYGLIWDGVYQYADFDQPSPGVYVLKNSVPTNGDIRSAIKPGDIRYRDINNDGVIDGGDKTVIGNAIPVHVGGFSNSFSYKGFELSVLLQWSYGNKIMNANRLIFEGNITEVPHFNQFASWADRWTPENQTNELFRAGGGGPQVMSSRTLEDGSYLRLKTVALSYSLPAAFIRRARIRSLSLNVAAQNLHTWTNYSGMDPEVSVQNSTLTPGFDFSAYPHSRTLVFGLKAAF</sequence>
<evidence type="ECO:0000313" key="11">
    <source>
        <dbReference type="Proteomes" id="UP000240912"/>
    </source>
</evidence>
<keyword evidence="6 7" id="KW-0998">Cell outer membrane</keyword>
<keyword evidence="11" id="KW-1185">Reference proteome</keyword>
<dbReference type="Pfam" id="PF13715">
    <property type="entry name" value="CarbopepD_reg_2"/>
    <property type="match status" value="1"/>
</dbReference>
<dbReference type="SUPFAM" id="SSF49464">
    <property type="entry name" value="Carboxypeptidase regulatory domain-like"/>
    <property type="match status" value="1"/>
</dbReference>
<dbReference type="Proteomes" id="UP000240912">
    <property type="component" value="Unassembled WGS sequence"/>
</dbReference>
<comment type="caution">
    <text evidence="10">The sequence shown here is derived from an EMBL/GenBank/DDBJ whole genome shotgun (WGS) entry which is preliminary data.</text>
</comment>
<evidence type="ECO:0000256" key="8">
    <source>
        <dbReference type="SAM" id="MobiDB-lite"/>
    </source>
</evidence>
<dbReference type="InterPro" id="IPR036942">
    <property type="entry name" value="Beta-barrel_TonB_sf"/>
</dbReference>
<feature type="domain" description="TonB-dependent receptor plug" evidence="9">
    <location>
        <begin position="120"/>
        <end position="229"/>
    </location>
</feature>
<keyword evidence="5 7" id="KW-0472">Membrane</keyword>
<keyword evidence="3 7" id="KW-1134">Transmembrane beta strand</keyword>
<accession>A0A2T3HN46</accession>
<dbReference type="FunFam" id="2.170.130.10:FF:000008">
    <property type="entry name" value="SusC/RagA family TonB-linked outer membrane protein"/>
    <property type="match status" value="1"/>
</dbReference>
<dbReference type="PROSITE" id="PS52016">
    <property type="entry name" value="TONB_DEPENDENT_REC_3"/>
    <property type="match status" value="1"/>
</dbReference>
<dbReference type="Pfam" id="PF07715">
    <property type="entry name" value="Plug"/>
    <property type="match status" value="1"/>
</dbReference>
<protein>
    <submittedName>
        <fullName evidence="10">SusC/RagA family TonB-linked outer membrane protein</fullName>
    </submittedName>
</protein>
<comment type="subcellular location">
    <subcellularLocation>
        <location evidence="1 7">Cell outer membrane</location>
        <topology evidence="1 7">Multi-pass membrane protein</topology>
    </subcellularLocation>
</comment>
<dbReference type="Gene3D" id="2.170.130.10">
    <property type="entry name" value="TonB-dependent receptor, plug domain"/>
    <property type="match status" value="1"/>
</dbReference>
<evidence type="ECO:0000313" key="10">
    <source>
        <dbReference type="EMBL" id="PST83882.1"/>
    </source>
</evidence>
<keyword evidence="2 7" id="KW-0813">Transport</keyword>
<dbReference type="SUPFAM" id="SSF56935">
    <property type="entry name" value="Porins"/>
    <property type="match status" value="1"/>
</dbReference>
<dbReference type="Gene3D" id="2.60.40.1120">
    <property type="entry name" value="Carboxypeptidase-like, regulatory domain"/>
    <property type="match status" value="1"/>
</dbReference>
<evidence type="ECO:0000256" key="5">
    <source>
        <dbReference type="ARBA" id="ARBA00023136"/>
    </source>
</evidence>
<dbReference type="InterPro" id="IPR008969">
    <property type="entry name" value="CarboxyPept-like_regulatory"/>
</dbReference>
<evidence type="ECO:0000256" key="1">
    <source>
        <dbReference type="ARBA" id="ARBA00004571"/>
    </source>
</evidence>
<dbReference type="InterPro" id="IPR037066">
    <property type="entry name" value="Plug_dom_sf"/>
</dbReference>
<name>A0A2T3HN46_9SPHI</name>
<evidence type="ECO:0000256" key="4">
    <source>
        <dbReference type="ARBA" id="ARBA00022692"/>
    </source>
</evidence>
<dbReference type="InterPro" id="IPR023997">
    <property type="entry name" value="TonB-dep_OMP_SusC/RagA_CS"/>
</dbReference>
<dbReference type="Gene3D" id="2.40.170.20">
    <property type="entry name" value="TonB-dependent receptor, beta-barrel domain"/>
    <property type="match status" value="1"/>
</dbReference>
<evidence type="ECO:0000256" key="2">
    <source>
        <dbReference type="ARBA" id="ARBA00022448"/>
    </source>
</evidence>
<gene>
    <name evidence="10" type="ORF">C7T94_14325</name>
</gene>
<organism evidence="10 11">
    <name type="scientific">Pedobacter yulinensis</name>
    <dbReference type="NCBI Taxonomy" id="2126353"/>
    <lineage>
        <taxon>Bacteria</taxon>
        <taxon>Pseudomonadati</taxon>
        <taxon>Bacteroidota</taxon>
        <taxon>Sphingobacteriia</taxon>
        <taxon>Sphingobacteriales</taxon>
        <taxon>Sphingobacteriaceae</taxon>
        <taxon>Pedobacter</taxon>
    </lineage>
</organism>